<dbReference type="EMBL" id="CP110615">
    <property type="protein sequence ID" value="UZJ24661.1"/>
    <property type="molecule type" value="Genomic_DNA"/>
</dbReference>
<feature type="transmembrane region" description="Helical" evidence="2">
    <location>
        <begin position="298"/>
        <end position="320"/>
    </location>
</feature>
<accession>A0ABY6NZ73</accession>
<feature type="compositionally biased region" description="Low complexity" evidence="1">
    <location>
        <begin position="458"/>
        <end position="470"/>
    </location>
</feature>
<dbReference type="PROSITE" id="PS51746">
    <property type="entry name" value="PPM_2"/>
    <property type="match status" value="1"/>
</dbReference>
<evidence type="ECO:0000256" key="1">
    <source>
        <dbReference type="SAM" id="MobiDB-lite"/>
    </source>
</evidence>
<feature type="compositionally biased region" description="Low complexity" evidence="1">
    <location>
        <begin position="423"/>
        <end position="450"/>
    </location>
</feature>
<dbReference type="PANTHER" id="PTHR47992">
    <property type="entry name" value="PROTEIN PHOSPHATASE"/>
    <property type="match status" value="1"/>
</dbReference>
<dbReference type="SMART" id="SM00331">
    <property type="entry name" value="PP2C_SIG"/>
    <property type="match status" value="1"/>
</dbReference>
<dbReference type="InterPro" id="IPR036457">
    <property type="entry name" value="PPM-type-like_dom_sf"/>
</dbReference>
<dbReference type="Gene3D" id="3.60.40.10">
    <property type="entry name" value="PPM-type phosphatase domain"/>
    <property type="match status" value="1"/>
</dbReference>
<evidence type="ECO:0000259" key="3">
    <source>
        <dbReference type="PROSITE" id="PS51746"/>
    </source>
</evidence>
<feature type="region of interest" description="Disordered" evidence="1">
    <location>
        <begin position="253"/>
        <end position="289"/>
    </location>
</feature>
<sequence>MSLVLRYAARSDRGLVRSNNQDSVYAGPRLLAVADGMGGHAGGEVASKVVIAAVAPLDDDEPGHDLLGQLEDALLAGNDAIIELVAQEPELTGMGTTLTAILFAGTRLGLAHVGDSRAYLLRDGSLSQITKDDTFVQSLIDEGRLTEDEAAHHPQRSLILRALNGDDVEPSLTVREARDGDRYLLCSDGLSSVVSAETIAEALRIADPQDSADRLIELALRSGGPDNITVIVADVIDVEFGEDLPIVGGAVSGVEDDGSTPDTSAGRAAAVNPSRAAPRRVEPTGVAEPPARRSRRRLLVIAGTVLLVLVVAAVAGRAWLKTNYYVGEKNGTVAVLRGLPGTVLGVALQEVALQGCVSDDGTVELVGPALPATCDVLQVDDLQPAERAQVSAGLPGGSLEDARGQITRLTDASLLPVCGTASAAASATPSPSSTAPTTAPTTATPLTTTPVVPPVPGSTPTTTTPTTTTSQGTDLAAPTERPGQTCRPGR</sequence>
<dbReference type="CDD" id="cd00143">
    <property type="entry name" value="PP2Cc"/>
    <property type="match status" value="1"/>
</dbReference>
<organism evidence="4 5">
    <name type="scientific">Rhodococcus antarcticus</name>
    <dbReference type="NCBI Taxonomy" id="2987751"/>
    <lineage>
        <taxon>Bacteria</taxon>
        <taxon>Bacillati</taxon>
        <taxon>Actinomycetota</taxon>
        <taxon>Actinomycetes</taxon>
        <taxon>Mycobacteriales</taxon>
        <taxon>Nocardiaceae</taxon>
        <taxon>Rhodococcus</taxon>
    </lineage>
</organism>
<protein>
    <submittedName>
        <fullName evidence="4">Protein phosphatase 2C domain-containing protein</fullName>
    </submittedName>
</protein>
<dbReference type="InterPro" id="IPR015655">
    <property type="entry name" value="PP2C"/>
</dbReference>
<proteinExistence type="predicted"/>
<reference evidence="4" key="1">
    <citation type="submission" date="2022-10" db="EMBL/GenBank/DDBJ databases">
        <title>Rhodococcus sp.75.</title>
        <authorList>
            <person name="Sun M."/>
        </authorList>
    </citation>
    <scope>NUCLEOTIDE SEQUENCE</scope>
    <source>
        <strain evidence="4">75</strain>
    </source>
</reference>
<dbReference type="InterPro" id="IPR001932">
    <property type="entry name" value="PPM-type_phosphatase-like_dom"/>
</dbReference>
<dbReference type="SMART" id="SM00332">
    <property type="entry name" value="PP2Cc"/>
    <property type="match status" value="1"/>
</dbReference>
<evidence type="ECO:0000256" key="2">
    <source>
        <dbReference type="SAM" id="Phobius"/>
    </source>
</evidence>
<evidence type="ECO:0000313" key="4">
    <source>
        <dbReference type="EMBL" id="UZJ24661.1"/>
    </source>
</evidence>
<dbReference type="RefSeq" id="WP_265382768.1">
    <property type="nucleotide sequence ID" value="NZ_CP110615.1"/>
</dbReference>
<evidence type="ECO:0000313" key="5">
    <source>
        <dbReference type="Proteomes" id="UP001164965"/>
    </source>
</evidence>
<keyword evidence="2" id="KW-1133">Transmembrane helix</keyword>
<keyword evidence="2" id="KW-0472">Membrane</keyword>
<feature type="domain" description="PPM-type phosphatase" evidence="3">
    <location>
        <begin position="6"/>
        <end position="235"/>
    </location>
</feature>
<dbReference type="Pfam" id="PF13672">
    <property type="entry name" value="PP2C_2"/>
    <property type="match status" value="1"/>
</dbReference>
<feature type="region of interest" description="Disordered" evidence="1">
    <location>
        <begin position="423"/>
        <end position="490"/>
    </location>
</feature>
<keyword evidence="5" id="KW-1185">Reference proteome</keyword>
<gene>
    <name evidence="4" type="ORF">RHODO2019_16320</name>
</gene>
<dbReference type="SUPFAM" id="SSF81606">
    <property type="entry name" value="PP2C-like"/>
    <property type="match status" value="1"/>
</dbReference>
<name>A0ABY6NZ73_9NOCA</name>
<dbReference type="Proteomes" id="UP001164965">
    <property type="component" value="Chromosome"/>
</dbReference>
<keyword evidence="2" id="KW-0812">Transmembrane</keyword>